<evidence type="ECO:0008006" key="3">
    <source>
        <dbReference type="Google" id="ProtNLM"/>
    </source>
</evidence>
<evidence type="ECO:0000313" key="1">
    <source>
        <dbReference type="EMBL" id="GAA1738444.1"/>
    </source>
</evidence>
<dbReference type="EMBL" id="BAAAME010000004">
    <property type="protein sequence ID" value="GAA1738444.1"/>
    <property type="molecule type" value="Genomic_DNA"/>
</dbReference>
<sequence>MRPRGTLTGLIAGLAVVVAVSGCTRFWNDDVCPAVGYVHELVVRADAASVEVITPAGGGVLCSETGCSDAPPAPLVGPDLQDPAGGGEHRWMLVDTPPEVVVQLTAADGSTTQAGHSLEWTRVGGSERCGGPHEAVLDLRSGRRD</sequence>
<dbReference type="Proteomes" id="UP001501057">
    <property type="component" value="Unassembled WGS sequence"/>
</dbReference>
<organism evidence="1 2">
    <name type="scientific">Aeromicrobium alkaliterrae</name>
    <dbReference type="NCBI Taxonomy" id="302168"/>
    <lineage>
        <taxon>Bacteria</taxon>
        <taxon>Bacillati</taxon>
        <taxon>Actinomycetota</taxon>
        <taxon>Actinomycetes</taxon>
        <taxon>Propionibacteriales</taxon>
        <taxon>Nocardioidaceae</taxon>
        <taxon>Aeromicrobium</taxon>
    </lineage>
</organism>
<accession>A0ABN2JTY4</accession>
<protein>
    <recommendedName>
        <fullName evidence="3">Lipoprotein</fullName>
    </recommendedName>
</protein>
<keyword evidence="2" id="KW-1185">Reference proteome</keyword>
<dbReference type="RefSeq" id="WP_344200413.1">
    <property type="nucleotide sequence ID" value="NZ_BAAAME010000004.1"/>
</dbReference>
<dbReference type="PROSITE" id="PS51257">
    <property type="entry name" value="PROKAR_LIPOPROTEIN"/>
    <property type="match status" value="1"/>
</dbReference>
<gene>
    <name evidence="1" type="ORF">GCM10009710_18440</name>
</gene>
<comment type="caution">
    <text evidence="1">The sequence shown here is derived from an EMBL/GenBank/DDBJ whole genome shotgun (WGS) entry which is preliminary data.</text>
</comment>
<proteinExistence type="predicted"/>
<reference evidence="1 2" key="1">
    <citation type="journal article" date="2019" name="Int. J. Syst. Evol. Microbiol.">
        <title>The Global Catalogue of Microorganisms (GCM) 10K type strain sequencing project: providing services to taxonomists for standard genome sequencing and annotation.</title>
        <authorList>
            <consortium name="The Broad Institute Genomics Platform"/>
            <consortium name="The Broad Institute Genome Sequencing Center for Infectious Disease"/>
            <person name="Wu L."/>
            <person name="Ma J."/>
        </authorList>
    </citation>
    <scope>NUCLEOTIDE SEQUENCE [LARGE SCALE GENOMIC DNA]</scope>
    <source>
        <strain evidence="1 2">JCM 13518</strain>
    </source>
</reference>
<name>A0ABN2JTY4_9ACTN</name>
<evidence type="ECO:0000313" key="2">
    <source>
        <dbReference type="Proteomes" id="UP001501057"/>
    </source>
</evidence>